<name>A0ABN7B4C0_9HEMI</name>
<dbReference type="Proteomes" id="UP001307889">
    <property type="component" value="Chromosome 8"/>
</dbReference>
<feature type="compositionally biased region" description="Basic and acidic residues" evidence="1">
    <location>
        <begin position="57"/>
        <end position="76"/>
    </location>
</feature>
<feature type="region of interest" description="Disordered" evidence="1">
    <location>
        <begin position="51"/>
        <end position="89"/>
    </location>
</feature>
<gene>
    <name evidence="2" type="ORF">NTJ_10840</name>
</gene>
<evidence type="ECO:0000313" key="3">
    <source>
        <dbReference type="Proteomes" id="UP001307889"/>
    </source>
</evidence>
<dbReference type="EMBL" id="AP028916">
    <property type="protein sequence ID" value="BES98025.1"/>
    <property type="molecule type" value="Genomic_DNA"/>
</dbReference>
<proteinExistence type="predicted"/>
<sequence length="95" mass="10587">MYTTNTTSDAIAKPTHRFYDAYPTGEESINPKTFGRHNNLKTTRYREIFRCGNGKTGTDRPSDGHYKTEETGERRTGTSGSGSVTPSSPFFVVML</sequence>
<feature type="compositionally biased region" description="Low complexity" evidence="1">
    <location>
        <begin position="77"/>
        <end position="89"/>
    </location>
</feature>
<protein>
    <submittedName>
        <fullName evidence="2">Uncharacterized protein</fullName>
    </submittedName>
</protein>
<reference evidence="2 3" key="1">
    <citation type="submission" date="2023-09" db="EMBL/GenBank/DDBJ databases">
        <title>Nesidiocoris tenuis whole genome shotgun sequence.</title>
        <authorList>
            <person name="Shibata T."/>
            <person name="Shimoda M."/>
            <person name="Kobayashi T."/>
            <person name="Uehara T."/>
        </authorList>
    </citation>
    <scope>NUCLEOTIDE SEQUENCE [LARGE SCALE GENOMIC DNA]</scope>
    <source>
        <strain evidence="2 3">Japan</strain>
    </source>
</reference>
<organism evidence="2 3">
    <name type="scientific">Nesidiocoris tenuis</name>
    <dbReference type="NCBI Taxonomy" id="355587"/>
    <lineage>
        <taxon>Eukaryota</taxon>
        <taxon>Metazoa</taxon>
        <taxon>Ecdysozoa</taxon>
        <taxon>Arthropoda</taxon>
        <taxon>Hexapoda</taxon>
        <taxon>Insecta</taxon>
        <taxon>Pterygota</taxon>
        <taxon>Neoptera</taxon>
        <taxon>Paraneoptera</taxon>
        <taxon>Hemiptera</taxon>
        <taxon>Heteroptera</taxon>
        <taxon>Panheteroptera</taxon>
        <taxon>Cimicomorpha</taxon>
        <taxon>Miridae</taxon>
        <taxon>Dicyphina</taxon>
        <taxon>Nesidiocoris</taxon>
    </lineage>
</organism>
<evidence type="ECO:0000256" key="1">
    <source>
        <dbReference type="SAM" id="MobiDB-lite"/>
    </source>
</evidence>
<evidence type="ECO:0000313" key="2">
    <source>
        <dbReference type="EMBL" id="BES98025.1"/>
    </source>
</evidence>
<accession>A0ABN7B4C0</accession>
<keyword evidence="3" id="KW-1185">Reference proteome</keyword>